<keyword evidence="2" id="KW-0472">Membrane</keyword>
<organism evidence="3">
    <name type="scientific">Micromonas commoda virus</name>
    <dbReference type="NCBI Taxonomy" id="3057169"/>
    <lineage>
        <taxon>Viruses</taxon>
        <taxon>Varidnaviria</taxon>
        <taxon>Bamfordvirae</taxon>
        <taxon>Nucleocytoviricota</taxon>
        <taxon>Megaviricetes</taxon>
        <taxon>Algavirales</taxon>
        <taxon>Phycodnaviridae</taxon>
    </lineage>
</organism>
<feature type="transmembrane region" description="Helical" evidence="2">
    <location>
        <begin position="65"/>
        <end position="81"/>
    </location>
</feature>
<name>A0AAU7YMY9_9PHYC</name>
<evidence type="ECO:0000256" key="2">
    <source>
        <dbReference type="SAM" id="Phobius"/>
    </source>
</evidence>
<reference evidence="3" key="1">
    <citation type="submission" date="2024-06" db="EMBL/GenBank/DDBJ databases">
        <title>Evidence of context-dependent and transient costs of resisting viral infection in isolates of the marine microalga Micromonas sp. (class Mamiellophyceae).</title>
        <authorList>
            <person name="Bedi de Silva A."/>
            <person name="Schvarcz C.R."/>
            <person name="Steward G.R."/>
            <person name="Edwards K.F."/>
        </authorList>
    </citation>
    <scope>NUCLEOTIDE SEQUENCE</scope>
    <source>
        <strain evidence="3">McV-KB2</strain>
    </source>
</reference>
<proteinExistence type="predicted"/>
<accession>A0AAU7YMY9</accession>
<protein>
    <submittedName>
        <fullName evidence="3">Uncharacterized protein</fullName>
    </submittedName>
</protein>
<keyword evidence="2" id="KW-1133">Transmembrane helix</keyword>
<evidence type="ECO:0000256" key="1">
    <source>
        <dbReference type="SAM" id="MobiDB-lite"/>
    </source>
</evidence>
<sequence length="92" mass="10528">METELGNPIEYSPQLIDDKPADEPVQEQQEQQYYMQPPPPPFMYPPQHMSDGPKVPDFLNSLDKVAYIVIFVAFILGFFMGKTMQPVILRPG</sequence>
<keyword evidence="2" id="KW-0812">Transmembrane</keyword>
<feature type="region of interest" description="Disordered" evidence="1">
    <location>
        <begin position="1"/>
        <end position="49"/>
    </location>
</feature>
<feature type="compositionally biased region" description="Low complexity" evidence="1">
    <location>
        <begin position="26"/>
        <end position="35"/>
    </location>
</feature>
<evidence type="ECO:0000313" key="3">
    <source>
        <dbReference type="EMBL" id="XCA47413.1"/>
    </source>
</evidence>
<dbReference type="EMBL" id="PP911589">
    <property type="protein sequence ID" value="XCA47413.1"/>
    <property type="molecule type" value="Genomic_DNA"/>
</dbReference>